<feature type="compositionally biased region" description="Basic and acidic residues" evidence="1">
    <location>
        <begin position="191"/>
        <end position="203"/>
    </location>
</feature>
<dbReference type="Proteomes" id="UP001324427">
    <property type="component" value="Unassembled WGS sequence"/>
</dbReference>
<feature type="compositionally biased region" description="Polar residues" evidence="1">
    <location>
        <begin position="7"/>
        <end position="22"/>
    </location>
</feature>
<feature type="region of interest" description="Disordered" evidence="1">
    <location>
        <begin position="1"/>
        <end position="22"/>
    </location>
</feature>
<dbReference type="InterPro" id="IPR024368">
    <property type="entry name" value="Ecl1/2/3"/>
</dbReference>
<protein>
    <submittedName>
        <fullName evidence="2">Uncharacterized protein</fullName>
    </submittedName>
</protein>
<comment type="caution">
    <text evidence="2">The sequence shown here is derived from an EMBL/GenBank/DDBJ whole genome shotgun (WGS) entry which is preliminary data.</text>
</comment>
<keyword evidence="3" id="KW-1185">Reference proteome</keyword>
<accession>A0AAV9J9A3</accession>
<gene>
    <name evidence="2" type="ORF">LTR36_008055</name>
</gene>
<organism evidence="2 3">
    <name type="scientific">Oleoguttula mirabilis</name>
    <dbReference type="NCBI Taxonomy" id="1507867"/>
    <lineage>
        <taxon>Eukaryota</taxon>
        <taxon>Fungi</taxon>
        <taxon>Dikarya</taxon>
        <taxon>Ascomycota</taxon>
        <taxon>Pezizomycotina</taxon>
        <taxon>Dothideomycetes</taxon>
        <taxon>Dothideomycetidae</taxon>
        <taxon>Mycosphaerellales</taxon>
        <taxon>Teratosphaeriaceae</taxon>
        <taxon>Oleoguttula</taxon>
    </lineage>
</organism>
<dbReference type="AlphaFoldDB" id="A0AAV9J9A3"/>
<dbReference type="Pfam" id="PF12855">
    <property type="entry name" value="Ecl1"/>
    <property type="match status" value="1"/>
</dbReference>
<evidence type="ECO:0000313" key="3">
    <source>
        <dbReference type="Proteomes" id="UP001324427"/>
    </source>
</evidence>
<feature type="compositionally biased region" description="Polar residues" evidence="1">
    <location>
        <begin position="89"/>
        <end position="106"/>
    </location>
</feature>
<evidence type="ECO:0000313" key="2">
    <source>
        <dbReference type="EMBL" id="KAK4541297.1"/>
    </source>
</evidence>
<name>A0AAV9J9A3_9PEZI</name>
<feature type="region of interest" description="Disordered" evidence="1">
    <location>
        <begin position="190"/>
        <end position="232"/>
    </location>
</feature>
<proteinExistence type="predicted"/>
<feature type="compositionally biased region" description="Polar residues" evidence="1">
    <location>
        <begin position="222"/>
        <end position="232"/>
    </location>
</feature>
<reference evidence="2 3" key="1">
    <citation type="submission" date="2021-11" db="EMBL/GenBank/DDBJ databases">
        <title>Black yeast isolated from Biological Soil Crust.</title>
        <authorList>
            <person name="Kurbessoian T."/>
        </authorList>
    </citation>
    <scope>NUCLEOTIDE SEQUENCE [LARGE SCALE GENOMIC DNA]</scope>
    <source>
        <strain evidence="2 3">CCFEE 5522</strain>
    </source>
</reference>
<feature type="non-terminal residue" evidence="2">
    <location>
        <position position="1"/>
    </location>
</feature>
<dbReference type="EMBL" id="JAVFHQ010000054">
    <property type="protein sequence ID" value="KAK4541297.1"/>
    <property type="molecule type" value="Genomic_DNA"/>
</dbReference>
<feature type="region of interest" description="Disordered" evidence="1">
    <location>
        <begin position="89"/>
        <end position="121"/>
    </location>
</feature>
<sequence length="232" mass="24891">CRKRDVSQATPLQIAHSPTMTPSTQTYFEAQLPDIIPRRSPTILRPVSLAFSDLSLSDMDSPMEDSGGRFERRNSEAAQYLAQFHSGTWNGGSSVNRRNRASTATDDSALPSLIHSPSSSVGTVASVASMRPLPSRHNKSYSSYSGKAIDLVAACTPIAPSSPIQATTDGSYKSNASTLTAFRVAEAGDFSYDKRPASRRDSEAQGSLKQLFSHEAMKAPPTQASQFTRTGG</sequence>
<evidence type="ECO:0000256" key="1">
    <source>
        <dbReference type="SAM" id="MobiDB-lite"/>
    </source>
</evidence>